<sequence length="427" mass="45453">MVRLADLFRRRRRKKRPVEGGPFAPATFEDAGRKLRGLTEAPSILVLKLDHIGDLITALPACERLRAAFPASRLDLLCGPYNVELARSTGLFDAVHAYDFFGAQDRTPRRADADDVDEMRRLGLPAYDIAVDLRHDDDTRILLWGIAAQVRVGFASLSRPFALDIALPEMEASARASGLLSPVDATTRLVLLAEALSSLFRAARHGYGGALGCMPPPATAPARFPHGYVVLAVGSRLPIKRWPVPAWQELAQALLARTPFGLVLLGRAGEDAGLATLADTLPGNRMLDLTGGLTLAEVPAVLREAKALVGLDSGPAHMASALGVPCVVLFSGFAEARVWAPIGPATEVLRAQTACAPCFLPSADLCPFERRCMTALQPDDVLAALARVGRHPALAALARPEGAGLAFAEELAQETPALARCPASGRL</sequence>
<dbReference type="InterPro" id="IPR002201">
    <property type="entry name" value="Glyco_trans_9"/>
</dbReference>
<evidence type="ECO:0000256" key="1">
    <source>
        <dbReference type="ARBA" id="ARBA00022676"/>
    </source>
</evidence>
<dbReference type="PANTHER" id="PTHR30160">
    <property type="entry name" value="TETRAACYLDISACCHARIDE 4'-KINASE-RELATED"/>
    <property type="match status" value="1"/>
</dbReference>
<gene>
    <name evidence="3" type="ORF">EZH22_24875</name>
</gene>
<evidence type="ECO:0000256" key="2">
    <source>
        <dbReference type="ARBA" id="ARBA00022679"/>
    </source>
</evidence>
<organism evidence="3 4">
    <name type="scientific">Xanthobacter dioxanivorans</name>
    <dbReference type="NCBI Taxonomy" id="2528964"/>
    <lineage>
        <taxon>Bacteria</taxon>
        <taxon>Pseudomonadati</taxon>
        <taxon>Pseudomonadota</taxon>
        <taxon>Alphaproteobacteria</taxon>
        <taxon>Hyphomicrobiales</taxon>
        <taxon>Xanthobacteraceae</taxon>
        <taxon>Xanthobacter</taxon>
    </lineage>
</organism>
<proteinExistence type="predicted"/>
<dbReference type="GO" id="GO:0005829">
    <property type="term" value="C:cytosol"/>
    <property type="evidence" value="ECO:0007669"/>
    <property type="project" value="TreeGrafter"/>
</dbReference>
<keyword evidence="4" id="KW-1185">Reference proteome</keyword>
<name>A0A974PM87_9HYPH</name>
<accession>A0A974PM87</accession>
<dbReference type="RefSeq" id="WP_203193065.1">
    <property type="nucleotide sequence ID" value="NZ_CP063362.1"/>
</dbReference>
<dbReference type="GO" id="GO:0009244">
    <property type="term" value="P:lipopolysaccharide core region biosynthetic process"/>
    <property type="evidence" value="ECO:0007669"/>
    <property type="project" value="TreeGrafter"/>
</dbReference>
<dbReference type="SUPFAM" id="SSF53756">
    <property type="entry name" value="UDP-Glycosyltransferase/glycogen phosphorylase"/>
    <property type="match status" value="1"/>
</dbReference>
<dbReference type="PANTHER" id="PTHR30160:SF1">
    <property type="entry name" value="LIPOPOLYSACCHARIDE 1,2-N-ACETYLGLUCOSAMINETRANSFERASE-RELATED"/>
    <property type="match status" value="1"/>
</dbReference>
<protein>
    <submittedName>
        <fullName evidence="3">Glycosyltransferase family 9 protein</fullName>
    </submittedName>
</protein>
<evidence type="ECO:0000313" key="4">
    <source>
        <dbReference type="Proteomes" id="UP000596427"/>
    </source>
</evidence>
<dbReference type="InterPro" id="IPR051199">
    <property type="entry name" value="LPS_LOS_Heptosyltrfase"/>
</dbReference>
<dbReference type="AlphaFoldDB" id="A0A974PM87"/>
<dbReference type="GO" id="GO:0008713">
    <property type="term" value="F:ADP-heptose-lipopolysaccharide heptosyltransferase activity"/>
    <property type="evidence" value="ECO:0007669"/>
    <property type="project" value="TreeGrafter"/>
</dbReference>
<dbReference type="Proteomes" id="UP000596427">
    <property type="component" value="Chromosome"/>
</dbReference>
<evidence type="ECO:0000313" key="3">
    <source>
        <dbReference type="EMBL" id="QRG06177.1"/>
    </source>
</evidence>
<dbReference type="EMBL" id="CP063362">
    <property type="protein sequence ID" value="QRG06177.1"/>
    <property type="molecule type" value="Genomic_DNA"/>
</dbReference>
<dbReference type="Gene3D" id="3.40.50.2000">
    <property type="entry name" value="Glycogen Phosphorylase B"/>
    <property type="match status" value="2"/>
</dbReference>
<dbReference type="CDD" id="cd03789">
    <property type="entry name" value="GT9_LPS_heptosyltransferase"/>
    <property type="match status" value="1"/>
</dbReference>
<dbReference type="KEGG" id="xdi:EZH22_24875"/>
<keyword evidence="1" id="KW-0328">Glycosyltransferase</keyword>
<dbReference type="Pfam" id="PF01075">
    <property type="entry name" value="Glyco_transf_9"/>
    <property type="match status" value="1"/>
</dbReference>
<keyword evidence="2" id="KW-0808">Transferase</keyword>
<reference evidence="3 4" key="1">
    <citation type="submission" date="2020-10" db="EMBL/GenBank/DDBJ databases">
        <title>Degradation of 1,4-Dioxane by Xanthobacter sp. YN2, via a Novel Group-2 Soluble Di-Iron Monooxygenase.</title>
        <authorList>
            <person name="Ma F."/>
            <person name="Wang Y."/>
            <person name="Yang J."/>
            <person name="Guo H."/>
            <person name="Su D."/>
            <person name="Yu L."/>
        </authorList>
    </citation>
    <scope>NUCLEOTIDE SEQUENCE [LARGE SCALE GENOMIC DNA]</scope>
    <source>
        <strain evidence="3 4">YN2</strain>
    </source>
</reference>